<dbReference type="EMBL" id="LAZR01015808">
    <property type="protein sequence ID" value="KKM07288.1"/>
    <property type="molecule type" value="Genomic_DNA"/>
</dbReference>
<feature type="non-terminal residue" evidence="1">
    <location>
        <position position="1"/>
    </location>
</feature>
<sequence>ARRSDQDGWAATTDRKIQRIIAVVPHTAPKRKKGRKPYENGAGPVHERICSDSVMAASQC</sequence>
<name>A0A0F9K7Z0_9ZZZZ</name>
<organism evidence="1">
    <name type="scientific">marine sediment metagenome</name>
    <dbReference type="NCBI Taxonomy" id="412755"/>
    <lineage>
        <taxon>unclassified sequences</taxon>
        <taxon>metagenomes</taxon>
        <taxon>ecological metagenomes</taxon>
    </lineage>
</organism>
<reference evidence="1" key="1">
    <citation type="journal article" date="2015" name="Nature">
        <title>Complex archaea that bridge the gap between prokaryotes and eukaryotes.</title>
        <authorList>
            <person name="Spang A."/>
            <person name="Saw J.H."/>
            <person name="Jorgensen S.L."/>
            <person name="Zaremba-Niedzwiedzka K."/>
            <person name="Martijn J."/>
            <person name="Lind A.E."/>
            <person name="van Eijk R."/>
            <person name="Schleper C."/>
            <person name="Guy L."/>
            <person name="Ettema T.J."/>
        </authorList>
    </citation>
    <scope>NUCLEOTIDE SEQUENCE</scope>
</reference>
<gene>
    <name evidence="1" type="ORF">LCGC14_1735400</name>
</gene>
<comment type="caution">
    <text evidence="1">The sequence shown here is derived from an EMBL/GenBank/DDBJ whole genome shotgun (WGS) entry which is preliminary data.</text>
</comment>
<protein>
    <submittedName>
        <fullName evidence="1">Uncharacterized protein</fullName>
    </submittedName>
</protein>
<proteinExistence type="predicted"/>
<evidence type="ECO:0000313" key="1">
    <source>
        <dbReference type="EMBL" id="KKM07288.1"/>
    </source>
</evidence>
<dbReference type="AlphaFoldDB" id="A0A0F9K7Z0"/>
<accession>A0A0F9K7Z0</accession>